<sequence>NRCKAAWEIINHENSGVGHHEVTLDPELINNHFINSVNDISKNIPTTNTTVIDMIGDGHIPANSFRWQEVTPEDLVRVVHKFSNSKSMDFFSLSNKIVKRTIDLIKEPLAFIFSRCLEVGYFSDSLKISKVIPIYKKGDKCVPVPQNYRPISIVPIFSKIFEAIIHEQLSSHFERFNLMSEAQFGFRAGRSTTNAVMKIINHTLKAFDNRETVALSLLDLSKAFDCVPFISIIQKLNFYGISENACKIILSYLENRLQYVSVGGSNSSVHSVKIGVPQGSVLGPFFFSVIINDLPHNLSVNSVIYADDTSLFASNRNLLDLHTTIKNAEHEAQNWLSCNRLHCNSEKTQNILLSLSGNHFQSVKLLGIWIDSKLSWVHHIDNLCKRISRVSFLLWKLRDIISLKYLRTCYFGLFQSHISYGLILWGHSSATHRILLIQKKVLRTICRAAPQDHCKPLFIQTKILTIINLYIYHILIHAKTNLHSFSTRQDIHEHHTRNRSKIDIPRHRLTKIGSSHQVNTIRFFNKLHNTAISTSLKTFKHKLINWLQNNPFYSIHEFLSCDVELVF</sequence>
<protein>
    <recommendedName>
        <fullName evidence="1">Reverse transcriptase domain-containing protein</fullName>
    </recommendedName>
</protein>
<gene>
    <name evidence="2" type="ORF">g.39226</name>
</gene>
<dbReference type="InterPro" id="IPR043502">
    <property type="entry name" value="DNA/RNA_pol_sf"/>
</dbReference>
<evidence type="ECO:0000259" key="1">
    <source>
        <dbReference type="PROSITE" id="PS50878"/>
    </source>
</evidence>
<proteinExistence type="predicted"/>
<dbReference type="EMBL" id="GEBQ01020520">
    <property type="protein sequence ID" value="JAT19457.1"/>
    <property type="molecule type" value="Transcribed_RNA"/>
</dbReference>
<feature type="domain" description="Reverse transcriptase" evidence="1">
    <location>
        <begin position="115"/>
        <end position="370"/>
    </location>
</feature>
<dbReference type="PROSITE" id="PS50878">
    <property type="entry name" value="RT_POL"/>
    <property type="match status" value="1"/>
</dbReference>
<accession>A0A1B6L6Y5</accession>
<organism evidence="2">
    <name type="scientific">Graphocephala atropunctata</name>
    <dbReference type="NCBI Taxonomy" id="36148"/>
    <lineage>
        <taxon>Eukaryota</taxon>
        <taxon>Metazoa</taxon>
        <taxon>Ecdysozoa</taxon>
        <taxon>Arthropoda</taxon>
        <taxon>Hexapoda</taxon>
        <taxon>Insecta</taxon>
        <taxon>Pterygota</taxon>
        <taxon>Neoptera</taxon>
        <taxon>Paraneoptera</taxon>
        <taxon>Hemiptera</taxon>
        <taxon>Auchenorrhyncha</taxon>
        <taxon>Membracoidea</taxon>
        <taxon>Cicadellidae</taxon>
        <taxon>Cicadellinae</taxon>
        <taxon>Cicadellini</taxon>
        <taxon>Graphocephala</taxon>
    </lineage>
</organism>
<name>A0A1B6L6Y5_9HEMI</name>
<dbReference type="InterPro" id="IPR000477">
    <property type="entry name" value="RT_dom"/>
</dbReference>
<feature type="non-terminal residue" evidence="2">
    <location>
        <position position="1"/>
    </location>
</feature>
<dbReference type="SUPFAM" id="SSF56672">
    <property type="entry name" value="DNA/RNA polymerases"/>
    <property type="match status" value="1"/>
</dbReference>
<dbReference type="PANTHER" id="PTHR33332">
    <property type="entry name" value="REVERSE TRANSCRIPTASE DOMAIN-CONTAINING PROTEIN"/>
    <property type="match status" value="1"/>
</dbReference>
<dbReference type="CDD" id="cd01650">
    <property type="entry name" value="RT_nLTR_like"/>
    <property type="match status" value="1"/>
</dbReference>
<dbReference type="Pfam" id="PF00078">
    <property type="entry name" value="RVT_1"/>
    <property type="match status" value="1"/>
</dbReference>
<dbReference type="GO" id="GO:0071897">
    <property type="term" value="P:DNA biosynthetic process"/>
    <property type="evidence" value="ECO:0007669"/>
    <property type="project" value="UniProtKB-ARBA"/>
</dbReference>
<reference evidence="2" key="1">
    <citation type="submission" date="2015-11" db="EMBL/GenBank/DDBJ databases">
        <title>De novo transcriptome assembly of four potential Pierce s Disease insect vectors from Arizona vineyards.</title>
        <authorList>
            <person name="Tassone E.E."/>
        </authorList>
    </citation>
    <scope>NUCLEOTIDE SEQUENCE</scope>
</reference>
<dbReference type="AlphaFoldDB" id="A0A1B6L6Y5"/>
<evidence type="ECO:0000313" key="2">
    <source>
        <dbReference type="EMBL" id="JAT19457.1"/>
    </source>
</evidence>